<dbReference type="InterPro" id="IPR005750">
    <property type="entry name" value="UDP_GlcNAc_COvinyl_MurA"/>
</dbReference>
<dbReference type="CDD" id="cd01555">
    <property type="entry name" value="UdpNAET"/>
    <property type="match status" value="1"/>
</dbReference>
<feature type="binding site" evidence="12">
    <location>
        <position position="306"/>
    </location>
    <ligand>
        <name>UDP-N-acetyl-alpha-D-glucosamine</name>
        <dbReference type="ChEBI" id="CHEBI:57705"/>
    </ligand>
</feature>
<protein>
    <recommendedName>
        <fullName evidence="12">UDP-N-acetylglucosamine 1-carboxyvinyltransferase</fullName>
        <ecNumber evidence="12">2.5.1.7</ecNumber>
    </recommendedName>
    <alternativeName>
        <fullName evidence="12">Enoylpyruvate transferase</fullName>
    </alternativeName>
    <alternativeName>
        <fullName evidence="12">UDP-N-acetylglucosamine enolpyruvyl transferase</fullName>
        <shortName evidence="12">EPT</shortName>
    </alternativeName>
</protein>
<dbReference type="NCBIfam" id="TIGR01072">
    <property type="entry name" value="murA"/>
    <property type="match status" value="1"/>
</dbReference>
<keyword evidence="12" id="KW-0670">Pyruvate</keyword>
<dbReference type="HAMAP" id="MF_00111">
    <property type="entry name" value="MurA"/>
    <property type="match status" value="1"/>
</dbReference>
<evidence type="ECO:0000259" key="13">
    <source>
        <dbReference type="Pfam" id="PF00275"/>
    </source>
</evidence>
<comment type="function">
    <text evidence="12">Cell wall formation. Adds enolpyruvyl to UDP-N-acetylglucosamine.</text>
</comment>
<proteinExistence type="inferred from homology"/>
<feature type="active site" description="Proton donor" evidence="12">
    <location>
        <position position="117"/>
    </location>
</feature>
<dbReference type="AlphaFoldDB" id="A0AA96LGB6"/>
<evidence type="ECO:0000256" key="4">
    <source>
        <dbReference type="ARBA" id="ARBA00022618"/>
    </source>
</evidence>
<dbReference type="PANTHER" id="PTHR43783">
    <property type="entry name" value="UDP-N-ACETYLGLUCOSAMINE 1-CARBOXYVINYLTRANSFERASE"/>
    <property type="match status" value="1"/>
</dbReference>
<dbReference type="PANTHER" id="PTHR43783:SF1">
    <property type="entry name" value="UDP-N-ACETYLGLUCOSAMINE 1-CARBOXYVINYLTRANSFERASE"/>
    <property type="match status" value="1"/>
</dbReference>
<evidence type="ECO:0000256" key="3">
    <source>
        <dbReference type="ARBA" id="ARBA00022490"/>
    </source>
</evidence>
<dbReference type="InterPro" id="IPR050068">
    <property type="entry name" value="MurA_subfamily"/>
</dbReference>
<comment type="pathway">
    <text evidence="2 12">Cell wall biogenesis; peptidoglycan biosynthesis.</text>
</comment>
<keyword evidence="4 12" id="KW-0132">Cell division</keyword>
<feature type="binding site" evidence="12">
    <location>
        <position position="93"/>
    </location>
    <ligand>
        <name>UDP-N-acetyl-alpha-D-glucosamine</name>
        <dbReference type="ChEBI" id="CHEBI:57705"/>
    </ligand>
</feature>
<dbReference type="Gene3D" id="3.65.10.10">
    <property type="entry name" value="Enolpyruvate transferase domain"/>
    <property type="match status" value="2"/>
</dbReference>
<dbReference type="EC" id="2.5.1.7" evidence="12"/>
<dbReference type="GO" id="GO:0008360">
    <property type="term" value="P:regulation of cell shape"/>
    <property type="evidence" value="ECO:0007669"/>
    <property type="project" value="UniProtKB-KW"/>
</dbReference>
<keyword evidence="9 12" id="KW-0961">Cell wall biogenesis/degradation</keyword>
<evidence type="ECO:0000256" key="8">
    <source>
        <dbReference type="ARBA" id="ARBA00023306"/>
    </source>
</evidence>
<dbReference type="RefSeq" id="WP_315605347.1">
    <property type="nucleotide sequence ID" value="NZ_CP130318.1"/>
</dbReference>
<feature type="domain" description="Enolpyruvate transferase" evidence="13">
    <location>
        <begin position="6"/>
        <end position="407"/>
    </location>
</feature>
<feature type="binding site" evidence="12">
    <location>
        <position position="328"/>
    </location>
    <ligand>
        <name>UDP-N-acetyl-alpha-D-glucosamine</name>
        <dbReference type="ChEBI" id="CHEBI:57705"/>
    </ligand>
</feature>
<organism evidence="14 15">
    <name type="scientific">Paenibacillus aurantius</name>
    <dbReference type="NCBI Taxonomy" id="2918900"/>
    <lineage>
        <taxon>Bacteria</taxon>
        <taxon>Bacillati</taxon>
        <taxon>Bacillota</taxon>
        <taxon>Bacilli</taxon>
        <taxon>Bacillales</taxon>
        <taxon>Paenibacillaceae</taxon>
        <taxon>Paenibacillus</taxon>
    </lineage>
</organism>
<dbReference type="GO" id="GO:0019277">
    <property type="term" value="P:UDP-N-acetylgalactosamine biosynthetic process"/>
    <property type="evidence" value="ECO:0007669"/>
    <property type="project" value="InterPro"/>
</dbReference>
<dbReference type="InterPro" id="IPR013792">
    <property type="entry name" value="RNA3'P_cycl/enolpyr_Trfase_a/b"/>
</dbReference>
<dbReference type="SUPFAM" id="SSF55205">
    <property type="entry name" value="EPT/RTPC-like"/>
    <property type="match status" value="1"/>
</dbReference>
<dbReference type="GO" id="GO:0009252">
    <property type="term" value="P:peptidoglycan biosynthetic process"/>
    <property type="evidence" value="ECO:0007669"/>
    <property type="project" value="UniProtKB-UniRule"/>
</dbReference>
<evidence type="ECO:0000256" key="11">
    <source>
        <dbReference type="ARBA" id="ARBA00047527"/>
    </source>
</evidence>
<keyword evidence="3 12" id="KW-0963">Cytoplasm</keyword>
<dbReference type="KEGG" id="paun:MJA45_00380"/>
<evidence type="ECO:0000256" key="1">
    <source>
        <dbReference type="ARBA" id="ARBA00004496"/>
    </source>
</evidence>
<feature type="binding site" evidence="12">
    <location>
        <begin position="122"/>
        <end position="126"/>
    </location>
    <ligand>
        <name>UDP-N-acetyl-alpha-D-glucosamine</name>
        <dbReference type="ChEBI" id="CHEBI:57705"/>
    </ligand>
</feature>
<name>A0AA96LGB6_9BACL</name>
<dbReference type="InterPro" id="IPR036968">
    <property type="entry name" value="Enolpyruvate_Tfrase_sf"/>
</dbReference>
<evidence type="ECO:0000313" key="14">
    <source>
        <dbReference type="EMBL" id="WNQ11570.1"/>
    </source>
</evidence>
<comment type="similarity">
    <text evidence="10 12">Belongs to the EPSP synthase family. MurA subfamily.</text>
</comment>
<keyword evidence="6 12" id="KW-0133">Cell shape</keyword>
<feature type="binding site" evidence="12">
    <location>
        <begin position="22"/>
        <end position="23"/>
    </location>
    <ligand>
        <name>phosphoenolpyruvate</name>
        <dbReference type="ChEBI" id="CHEBI:58702"/>
    </ligand>
</feature>
<keyword evidence="7 12" id="KW-0573">Peptidoglycan synthesis</keyword>
<dbReference type="GO" id="GO:0008760">
    <property type="term" value="F:UDP-N-acetylglucosamine 1-carboxyvinyltransferase activity"/>
    <property type="evidence" value="ECO:0007669"/>
    <property type="project" value="UniProtKB-UniRule"/>
</dbReference>
<dbReference type="Pfam" id="PF00275">
    <property type="entry name" value="EPSP_synthase"/>
    <property type="match status" value="1"/>
</dbReference>
<evidence type="ECO:0000256" key="10">
    <source>
        <dbReference type="ARBA" id="ARBA00038367"/>
    </source>
</evidence>
<evidence type="ECO:0000313" key="15">
    <source>
        <dbReference type="Proteomes" id="UP001305702"/>
    </source>
</evidence>
<evidence type="ECO:0000256" key="9">
    <source>
        <dbReference type="ARBA" id="ARBA00023316"/>
    </source>
</evidence>
<keyword evidence="5 12" id="KW-0808">Transferase</keyword>
<evidence type="ECO:0000256" key="5">
    <source>
        <dbReference type="ARBA" id="ARBA00022679"/>
    </source>
</evidence>
<comment type="caution">
    <text evidence="12">Lacks conserved residue(s) required for the propagation of feature annotation.</text>
</comment>
<evidence type="ECO:0000256" key="2">
    <source>
        <dbReference type="ARBA" id="ARBA00004752"/>
    </source>
</evidence>
<dbReference type="FunFam" id="3.65.10.10:FF:000001">
    <property type="entry name" value="UDP-N-acetylglucosamine 1-carboxyvinyltransferase"/>
    <property type="match status" value="1"/>
</dbReference>
<accession>A0AA96LGB6</accession>
<dbReference type="GO" id="GO:0005737">
    <property type="term" value="C:cytoplasm"/>
    <property type="evidence" value="ECO:0007669"/>
    <property type="project" value="UniProtKB-SubCell"/>
</dbReference>
<dbReference type="EMBL" id="CP130318">
    <property type="protein sequence ID" value="WNQ11570.1"/>
    <property type="molecule type" value="Genomic_DNA"/>
</dbReference>
<sequence length="446" mass="47786">MSKIIVRGGRKLSGRVKINGAKNAVLPIIAASLLASSGESVIQEAPPLDDVLTINEMLRSLGVSVKYGADTVRVNAGRLERFEASYELVRKMRASFLVLGPLLARLGRARIALPGGCAIGTRPIDQHLKGFEALGAEIELGQGYIEARVNGRLQGAKIYLDVASVGATQNIMMAASLAEGTTYIENAAMEPEIVDLANYMNAMGARIRGAGTGIIRIDGVKELRGVVHTVIPDRIEAGTYMIAAAITGSTLYIEGAIADHLRPLVSKLREMGVAVEEEENGVQVSVAGPLRAVDVKTLPHPGFPTDMQSQMMALLLNAEGTSLVTETVFENRFMHVEEFKYMNAQIKVEGRTAVVSGGTRLKGAKVRATDLRAGAALILAGLVADGETEITGTHHIDRGYVNIVRNLYALGADIRREERVERVEAAAEEAVPSEQRPVFSAQPTWA</sequence>
<dbReference type="GO" id="GO:0051301">
    <property type="term" value="P:cell division"/>
    <property type="evidence" value="ECO:0007669"/>
    <property type="project" value="UniProtKB-KW"/>
</dbReference>
<evidence type="ECO:0000256" key="7">
    <source>
        <dbReference type="ARBA" id="ARBA00022984"/>
    </source>
</evidence>
<reference evidence="14 15" key="1">
    <citation type="submission" date="2022-02" db="EMBL/GenBank/DDBJ databases">
        <title>Paenibacillus sp. MBLB1776 Whole Genome Shotgun Sequencing.</title>
        <authorList>
            <person name="Hwang C.Y."/>
            <person name="Cho E.-S."/>
            <person name="Seo M.-J."/>
        </authorList>
    </citation>
    <scope>NUCLEOTIDE SEQUENCE [LARGE SCALE GENOMIC DNA]</scope>
    <source>
        <strain evidence="14 15">MBLB1776</strain>
    </source>
</reference>
<evidence type="ECO:0000256" key="6">
    <source>
        <dbReference type="ARBA" id="ARBA00022960"/>
    </source>
</evidence>
<feature type="modified residue" description="2-(S-cysteinyl)pyruvic acid O-phosphothioketal" evidence="12">
    <location>
        <position position="117"/>
    </location>
</feature>
<dbReference type="GO" id="GO:0071555">
    <property type="term" value="P:cell wall organization"/>
    <property type="evidence" value="ECO:0007669"/>
    <property type="project" value="UniProtKB-KW"/>
</dbReference>
<evidence type="ECO:0000256" key="12">
    <source>
        <dbReference type="HAMAP-Rule" id="MF_00111"/>
    </source>
</evidence>
<gene>
    <name evidence="12 14" type="primary">murA</name>
    <name evidence="14" type="ORF">MJA45_00380</name>
</gene>
<keyword evidence="8 12" id="KW-0131">Cell cycle</keyword>
<comment type="subcellular location">
    <subcellularLocation>
        <location evidence="1 12">Cytoplasm</location>
    </subcellularLocation>
</comment>
<dbReference type="NCBIfam" id="NF006873">
    <property type="entry name" value="PRK09369.1"/>
    <property type="match status" value="1"/>
</dbReference>
<comment type="catalytic activity">
    <reaction evidence="11 12">
        <text>phosphoenolpyruvate + UDP-N-acetyl-alpha-D-glucosamine = UDP-N-acetyl-3-O-(1-carboxyvinyl)-alpha-D-glucosamine + phosphate</text>
        <dbReference type="Rhea" id="RHEA:18681"/>
        <dbReference type="ChEBI" id="CHEBI:43474"/>
        <dbReference type="ChEBI" id="CHEBI:57705"/>
        <dbReference type="ChEBI" id="CHEBI:58702"/>
        <dbReference type="ChEBI" id="CHEBI:68483"/>
        <dbReference type="EC" id="2.5.1.7"/>
    </reaction>
</comment>
<keyword evidence="15" id="KW-1185">Reference proteome</keyword>
<dbReference type="Proteomes" id="UP001305702">
    <property type="component" value="Chromosome"/>
</dbReference>
<dbReference type="InterPro" id="IPR001986">
    <property type="entry name" value="Enolpyruvate_Tfrase_dom"/>
</dbReference>